<sequence>MDCICKFFDGGGRNLGSSPWWDNIKKLSCFRLDGKLIKLFQEHRKEEFEASCVVFWSLRCERNNAKFGNFCKSTEAILDDSGYFLYEYQRARCSATAKTSSVVTMFNHWCHPSRDQLKLNVDATIFPKVRHIGTGAITRDDNASFKRACSLKLSGCSNPYTAELLAI</sequence>
<accession>A0A2P5ER08</accession>
<keyword evidence="2" id="KW-1185">Reference proteome</keyword>
<dbReference type="AlphaFoldDB" id="A0A2P5ER08"/>
<name>A0A2P5ER08_TREOI</name>
<evidence type="ECO:0008006" key="3">
    <source>
        <dbReference type="Google" id="ProtNLM"/>
    </source>
</evidence>
<organism evidence="1 2">
    <name type="scientific">Trema orientale</name>
    <name type="common">Charcoal tree</name>
    <name type="synonym">Celtis orientalis</name>
    <dbReference type="NCBI Taxonomy" id="63057"/>
    <lineage>
        <taxon>Eukaryota</taxon>
        <taxon>Viridiplantae</taxon>
        <taxon>Streptophyta</taxon>
        <taxon>Embryophyta</taxon>
        <taxon>Tracheophyta</taxon>
        <taxon>Spermatophyta</taxon>
        <taxon>Magnoliopsida</taxon>
        <taxon>eudicotyledons</taxon>
        <taxon>Gunneridae</taxon>
        <taxon>Pentapetalae</taxon>
        <taxon>rosids</taxon>
        <taxon>fabids</taxon>
        <taxon>Rosales</taxon>
        <taxon>Cannabaceae</taxon>
        <taxon>Trema</taxon>
    </lineage>
</organism>
<comment type="caution">
    <text evidence="1">The sequence shown here is derived from an EMBL/GenBank/DDBJ whole genome shotgun (WGS) entry which is preliminary data.</text>
</comment>
<dbReference type="InParanoid" id="A0A2P5ER08"/>
<dbReference type="Proteomes" id="UP000237000">
    <property type="component" value="Unassembled WGS sequence"/>
</dbReference>
<dbReference type="EMBL" id="JXTC01000111">
    <property type="protein sequence ID" value="PON87952.1"/>
    <property type="molecule type" value="Genomic_DNA"/>
</dbReference>
<proteinExistence type="predicted"/>
<gene>
    <name evidence="1" type="ORF">TorRG33x02_163310</name>
</gene>
<evidence type="ECO:0000313" key="2">
    <source>
        <dbReference type="Proteomes" id="UP000237000"/>
    </source>
</evidence>
<evidence type="ECO:0000313" key="1">
    <source>
        <dbReference type="EMBL" id="PON87952.1"/>
    </source>
</evidence>
<reference evidence="2" key="1">
    <citation type="submission" date="2016-06" db="EMBL/GenBank/DDBJ databases">
        <title>Parallel loss of symbiosis genes in relatives of nitrogen-fixing non-legume Parasponia.</title>
        <authorList>
            <person name="Van Velzen R."/>
            <person name="Holmer R."/>
            <person name="Bu F."/>
            <person name="Rutten L."/>
            <person name="Van Zeijl A."/>
            <person name="Liu W."/>
            <person name="Santuari L."/>
            <person name="Cao Q."/>
            <person name="Sharma T."/>
            <person name="Shen D."/>
            <person name="Roswanjaya Y."/>
            <person name="Wardhani T."/>
            <person name="Kalhor M.S."/>
            <person name="Jansen J."/>
            <person name="Van den Hoogen J."/>
            <person name="Gungor B."/>
            <person name="Hartog M."/>
            <person name="Hontelez J."/>
            <person name="Verver J."/>
            <person name="Yang W.-C."/>
            <person name="Schijlen E."/>
            <person name="Repin R."/>
            <person name="Schilthuizen M."/>
            <person name="Schranz E."/>
            <person name="Heidstra R."/>
            <person name="Miyata K."/>
            <person name="Fedorova E."/>
            <person name="Kohlen W."/>
            <person name="Bisseling T."/>
            <person name="Smit S."/>
            <person name="Geurts R."/>
        </authorList>
    </citation>
    <scope>NUCLEOTIDE SEQUENCE [LARGE SCALE GENOMIC DNA]</scope>
    <source>
        <strain evidence="2">cv. RG33-2</strain>
    </source>
</reference>
<protein>
    <recommendedName>
        <fullName evidence="3">RNase H type-1 domain-containing protein</fullName>
    </recommendedName>
</protein>